<dbReference type="SMART" id="SM00382">
    <property type="entry name" value="AAA"/>
    <property type="match status" value="1"/>
</dbReference>
<dbReference type="AlphaFoldDB" id="A0AAC8QED2"/>
<evidence type="ECO:0000256" key="3">
    <source>
        <dbReference type="ARBA" id="ARBA00023015"/>
    </source>
</evidence>
<dbReference type="GO" id="GO:0005524">
    <property type="term" value="F:ATP binding"/>
    <property type="evidence" value="ECO:0007669"/>
    <property type="project" value="UniProtKB-KW"/>
</dbReference>
<evidence type="ECO:0000256" key="1">
    <source>
        <dbReference type="ARBA" id="ARBA00022741"/>
    </source>
</evidence>
<dbReference type="RefSeq" id="WP_116119875.1">
    <property type="nucleotide sequence ID" value="NZ_CP011509.1"/>
</dbReference>
<reference evidence="7 9" key="1">
    <citation type="submission" date="2015-05" db="EMBL/GenBank/DDBJ databases">
        <title>Genome assembly of Archangium gephyra DSM 2261.</title>
        <authorList>
            <person name="Sharma G."/>
            <person name="Subramanian S."/>
        </authorList>
    </citation>
    <scope>NUCLEOTIDE SEQUENCE [LARGE SCALE GENOMIC DNA]</scope>
    <source>
        <strain evidence="7 9">DSM 2261</strain>
    </source>
</reference>
<evidence type="ECO:0000256" key="2">
    <source>
        <dbReference type="ARBA" id="ARBA00022840"/>
    </source>
</evidence>
<dbReference type="EMBL" id="CP011509">
    <property type="protein sequence ID" value="AKJ05784.1"/>
    <property type="molecule type" value="Genomic_DNA"/>
</dbReference>
<organism evidence="7 9">
    <name type="scientific">Archangium gephyra</name>
    <dbReference type="NCBI Taxonomy" id="48"/>
    <lineage>
        <taxon>Bacteria</taxon>
        <taxon>Pseudomonadati</taxon>
        <taxon>Myxococcota</taxon>
        <taxon>Myxococcia</taxon>
        <taxon>Myxococcales</taxon>
        <taxon>Cystobacterineae</taxon>
        <taxon>Archangiaceae</taxon>
        <taxon>Archangium</taxon>
    </lineage>
</organism>
<dbReference type="SUPFAM" id="SSF52540">
    <property type="entry name" value="P-loop containing nucleoside triphosphate hydrolases"/>
    <property type="match status" value="1"/>
</dbReference>
<dbReference type="KEGG" id="age:AA314_07410"/>
<sequence>MRDGLSGLVSALRVAEHFEAAATLILRRMLEVAEEGVAASRYAGRARILRGMVHLRPGDAYRRLFSLEPGAGQPEAPRSPEEGLALLTSATAWRSVVRYRCAVSIDVNLGSLEPHAEGAEVTGDSALAEGGGFSSNESRQRFLGRRASHVCVLPLCPPGGEVAGMISLEADCPAAVGREFVWRERDAELQLLADVAAPYLMTLPSRPVPAPEVDEFLPVVGSAMAGLLPILRVFAEQEETILVSGATGAGKSRLARWCHERSGRPGGPFEVLDLVTVPEDLQMAELFGWRKGAFTGAVRDNAGSVARAEGGTLFIDEIDKLSLKAQAGLLHLLEERSYRPLGEGTGEKRADVRFIIGTNAELLGAVRAGRFREDLYYRVNVLPIRMPPLDERRDEIAPWARYMVGRRHRERMPSGQARLTDEAGRLLSGSSWPGNLRQLDNIVRRAYTLAMVGHGGSGEVVLEERHVAQALSYEGPPGGKPLPELLRAAALAFVQEAQRREGAMDLDLADAFRGFVLGTAVRQLGRDEAFRVLGRESLVRNRNHHKALKREVEKVDLLLKALGEAGSPFADLLASEGDTTA</sequence>
<dbReference type="GO" id="GO:0003677">
    <property type="term" value="F:DNA binding"/>
    <property type="evidence" value="ECO:0007669"/>
    <property type="project" value="UniProtKB-KW"/>
</dbReference>
<dbReference type="InterPro" id="IPR025944">
    <property type="entry name" value="Sigma_54_int_dom_CS"/>
</dbReference>
<dbReference type="PROSITE" id="PS50045">
    <property type="entry name" value="SIGMA54_INTERACT_4"/>
    <property type="match status" value="1"/>
</dbReference>
<dbReference type="InterPro" id="IPR003593">
    <property type="entry name" value="AAA+_ATPase"/>
</dbReference>
<dbReference type="InterPro" id="IPR025943">
    <property type="entry name" value="Sigma_54_int_dom_ATP-bd_2"/>
</dbReference>
<dbReference type="EMBL" id="QUMU01000002">
    <property type="protein sequence ID" value="REG36460.1"/>
    <property type="molecule type" value="Genomic_DNA"/>
</dbReference>
<evidence type="ECO:0000256" key="5">
    <source>
        <dbReference type="ARBA" id="ARBA00023163"/>
    </source>
</evidence>
<evidence type="ECO:0000256" key="4">
    <source>
        <dbReference type="ARBA" id="ARBA00023125"/>
    </source>
</evidence>
<evidence type="ECO:0000313" key="9">
    <source>
        <dbReference type="Proteomes" id="UP000035579"/>
    </source>
</evidence>
<feature type="domain" description="Sigma-54 factor interaction" evidence="6">
    <location>
        <begin position="217"/>
        <end position="448"/>
    </location>
</feature>
<dbReference type="InterPro" id="IPR058031">
    <property type="entry name" value="AAA_lid_NorR"/>
</dbReference>
<reference evidence="8 10" key="2">
    <citation type="submission" date="2018-08" db="EMBL/GenBank/DDBJ databases">
        <title>Genomic Encyclopedia of Archaeal and Bacterial Type Strains, Phase II (KMG-II): from individual species to whole genera.</title>
        <authorList>
            <person name="Goeker M."/>
        </authorList>
    </citation>
    <scope>NUCLEOTIDE SEQUENCE [LARGE SCALE GENOMIC DNA]</scope>
    <source>
        <strain evidence="8 10">DSM 2261</strain>
    </source>
</reference>
<dbReference type="PROSITE" id="PS00688">
    <property type="entry name" value="SIGMA54_INTERACT_3"/>
    <property type="match status" value="1"/>
</dbReference>
<dbReference type="Proteomes" id="UP000035579">
    <property type="component" value="Chromosome"/>
</dbReference>
<dbReference type="Proteomes" id="UP000256345">
    <property type="component" value="Unassembled WGS sequence"/>
</dbReference>
<evidence type="ECO:0000313" key="7">
    <source>
        <dbReference type="EMBL" id="AKJ05784.1"/>
    </source>
</evidence>
<proteinExistence type="predicted"/>
<keyword evidence="4" id="KW-0238">DNA-binding</keyword>
<accession>A0AAC8QED2</accession>
<keyword evidence="2" id="KW-0067">ATP-binding</keyword>
<dbReference type="Gene3D" id="3.40.50.300">
    <property type="entry name" value="P-loop containing nucleotide triphosphate hydrolases"/>
    <property type="match status" value="1"/>
</dbReference>
<dbReference type="Pfam" id="PF25601">
    <property type="entry name" value="AAA_lid_14"/>
    <property type="match status" value="1"/>
</dbReference>
<dbReference type="InterPro" id="IPR002078">
    <property type="entry name" value="Sigma_54_int"/>
</dbReference>
<dbReference type="GO" id="GO:0006355">
    <property type="term" value="P:regulation of DNA-templated transcription"/>
    <property type="evidence" value="ECO:0007669"/>
    <property type="project" value="InterPro"/>
</dbReference>
<keyword evidence="3" id="KW-0805">Transcription regulation</keyword>
<dbReference type="InterPro" id="IPR027417">
    <property type="entry name" value="P-loop_NTPase"/>
</dbReference>
<dbReference type="CDD" id="cd00009">
    <property type="entry name" value="AAA"/>
    <property type="match status" value="1"/>
</dbReference>
<evidence type="ECO:0000313" key="10">
    <source>
        <dbReference type="Proteomes" id="UP000256345"/>
    </source>
</evidence>
<dbReference type="Gene3D" id="1.10.8.60">
    <property type="match status" value="1"/>
</dbReference>
<evidence type="ECO:0000313" key="8">
    <source>
        <dbReference type="EMBL" id="REG36460.1"/>
    </source>
</evidence>
<dbReference type="PANTHER" id="PTHR32071">
    <property type="entry name" value="TRANSCRIPTIONAL REGULATORY PROTEIN"/>
    <property type="match status" value="1"/>
</dbReference>
<keyword evidence="10" id="KW-1185">Reference proteome</keyword>
<evidence type="ECO:0000259" key="6">
    <source>
        <dbReference type="PROSITE" id="PS50045"/>
    </source>
</evidence>
<gene>
    <name evidence="7" type="ORF">AA314_07410</name>
    <name evidence="8" type="ORF">ATI61_102838</name>
</gene>
<dbReference type="PROSITE" id="PS00676">
    <property type="entry name" value="SIGMA54_INTERACT_2"/>
    <property type="match status" value="1"/>
</dbReference>
<protein>
    <submittedName>
        <fullName evidence="7">NtrC</fullName>
    </submittedName>
    <submittedName>
        <fullName evidence="8">Sigma-54 interacting transcriptional regulator</fullName>
    </submittedName>
</protein>
<keyword evidence="5" id="KW-0804">Transcription</keyword>
<keyword evidence="1" id="KW-0547">Nucleotide-binding</keyword>
<name>A0AAC8QED2_9BACT</name>
<dbReference type="Pfam" id="PF00158">
    <property type="entry name" value="Sigma54_activat"/>
    <property type="match status" value="1"/>
</dbReference>